<dbReference type="EMBL" id="BNBO01000002">
    <property type="protein sequence ID" value="GHH61332.1"/>
    <property type="molecule type" value="Genomic_DNA"/>
</dbReference>
<name>A0A919FCU9_9ACTN</name>
<feature type="compositionally biased region" description="Pro residues" evidence="2">
    <location>
        <begin position="366"/>
        <end position="380"/>
    </location>
</feature>
<organism evidence="6 7">
    <name type="scientific">Kitasatospora indigofera</name>
    <dbReference type="NCBI Taxonomy" id="67307"/>
    <lineage>
        <taxon>Bacteria</taxon>
        <taxon>Bacillati</taxon>
        <taxon>Actinomycetota</taxon>
        <taxon>Actinomycetes</taxon>
        <taxon>Kitasatosporales</taxon>
        <taxon>Streptomycetaceae</taxon>
        <taxon>Kitasatospora</taxon>
    </lineage>
</organism>
<dbReference type="SUPFAM" id="SSF55797">
    <property type="entry name" value="PR-1-like"/>
    <property type="match status" value="1"/>
</dbReference>
<comment type="similarity">
    <text evidence="1">Belongs to the sigma-70 factor family. ECF subfamily.</text>
</comment>
<dbReference type="RefSeq" id="WP_190209289.1">
    <property type="nucleotide sequence ID" value="NZ_BNBO01000002.1"/>
</dbReference>
<dbReference type="PROSITE" id="PS01063">
    <property type="entry name" value="SIGMA70_ECF"/>
    <property type="match status" value="1"/>
</dbReference>
<feature type="domain" description="RNA polymerase sigma-70 region 2" evidence="5">
    <location>
        <begin position="35"/>
        <end position="101"/>
    </location>
</feature>
<proteinExistence type="inferred from homology"/>
<dbReference type="SUPFAM" id="SSF88946">
    <property type="entry name" value="Sigma2 domain of RNA polymerase sigma factors"/>
    <property type="match status" value="1"/>
</dbReference>
<feature type="compositionally biased region" description="Gly residues" evidence="2">
    <location>
        <begin position="277"/>
        <end position="330"/>
    </location>
</feature>
<keyword evidence="1" id="KW-0731">Sigma factor</keyword>
<protein>
    <recommendedName>
        <fullName evidence="1">RNA polymerase sigma factor</fullName>
    </recommendedName>
</protein>
<keyword evidence="3" id="KW-0812">Transmembrane</keyword>
<dbReference type="InterPro" id="IPR014284">
    <property type="entry name" value="RNA_pol_sigma-70_dom"/>
</dbReference>
<dbReference type="GeneID" id="95351274"/>
<feature type="compositionally biased region" description="Low complexity" evidence="2">
    <location>
        <begin position="381"/>
        <end position="391"/>
    </location>
</feature>
<keyword evidence="7" id="KW-1185">Reference proteome</keyword>
<dbReference type="Gene3D" id="1.10.1740.10">
    <property type="match status" value="1"/>
</dbReference>
<keyword evidence="3" id="KW-0472">Membrane</keyword>
<keyword evidence="1" id="KW-0804">Transcription</keyword>
<evidence type="ECO:0000256" key="2">
    <source>
        <dbReference type="SAM" id="MobiDB-lite"/>
    </source>
</evidence>
<reference evidence="6" key="2">
    <citation type="submission" date="2020-09" db="EMBL/GenBank/DDBJ databases">
        <authorList>
            <person name="Sun Q."/>
            <person name="Ohkuma M."/>
        </authorList>
    </citation>
    <scope>NUCLEOTIDE SEQUENCE</scope>
    <source>
        <strain evidence="6">JCM 4646</strain>
    </source>
</reference>
<gene>
    <name evidence="6" type="ORF">GCM10018781_07570</name>
</gene>
<sequence>MQARTGTRAQQGGDAVGTAVVVAAQAGDERARERLVAAYLPLVYNVVGRALDGHADVDDVVQETMVRVIGRLDGLRDPAAFRSWLVAVAMNEVRRRWSARQQAGLTGLDAAEEVPDPGADFVDLTILRLGLSGQRREVAEATRWLDDRDRDLLALWWLETAGELTRAELAEALELSPQHAAVRVQRMREQLEAARVVVRALAAEPRCAELDALTEAWDGNPAALWRKRIARHARACAACAGHRRGLMPAEGLLAGLGLLPLPHHPAGYLPTAAQSGAPGGDGSGGDAGGSGGDAGPGGTGDGGPGTGTGDGTGGSPSGGHDAQGGHGGHGPARRRRRTGRAVGSAVVVLALGAAVLGALRAAPEPDAAPPPVAAAPPSPSSAPVTETASPQPVEPVPVVVPPVTATPSPTPSPTARTAEQQMADRINATRAKRGCPALKIDPRLHSAAQKHSEDMAARNYYDHVDPDGGRADSRITASGYRWSLWGENIDRGRKGPDAVVDDWMDGAIHQDNMLDCRYTAMGLGTAPSPAGTLWTLDLGASR</sequence>
<dbReference type="InterPro" id="IPR014044">
    <property type="entry name" value="CAP_dom"/>
</dbReference>
<dbReference type="PANTHER" id="PTHR31157:SF1">
    <property type="entry name" value="SCP DOMAIN-CONTAINING PROTEIN"/>
    <property type="match status" value="1"/>
</dbReference>
<feature type="region of interest" description="Disordered" evidence="2">
    <location>
        <begin position="364"/>
        <end position="421"/>
    </location>
</feature>
<keyword evidence="1" id="KW-0238">DNA-binding</keyword>
<dbReference type="AlphaFoldDB" id="A0A919FCU9"/>
<comment type="caution">
    <text evidence="6">The sequence shown here is derived from an EMBL/GenBank/DDBJ whole genome shotgun (WGS) entry which is preliminary data.</text>
</comment>
<dbReference type="Pfam" id="PF00188">
    <property type="entry name" value="CAP"/>
    <property type="match status" value="1"/>
</dbReference>
<dbReference type="InterPro" id="IPR035940">
    <property type="entry name" value="CAP_sf"/>
</dbReference>
<dbReference type="Gene3D" id="3.40.33.10">
    <property type="entry name" value="CAP"/>
    <property type="match status" value="1"/>
</dbReference>
<accession>A0A919FCU9</accession>
<dbReference type="NCBIfam" id="TIGR02937">
    <property type="entry name" value="sigma70-ECF"/>
    <property type="match status" value="1"/>
</dbReference>
<dbReference type="GO" id="GO:0006352">
    <property type="term" value="P:DNA-templated transcription initiation"/>
    <property type="evidence" value="ECO:0007669"/>
    <property type="project" value="InterPro"/>
</dbReference>
<evidence type="ECO:0000259" key="4">
    <source>
        <dbReference type="Pfam" id="PF00188"/>
    </source>
</evidence>
<keyword evidence="1" id="KW-0805">Transcription regulation</keyword>
<dbReference type="GO" id="GO:0003677">
    <property type="term" value="F:DNA binding"/>
    <property type="evidence" value="ECO:0007669"/>
    <property type="project" value="UniProtKB-KW"/>
</dbReference>
<reference evidence="6" key="1">
    <citation type="journal article" date="2014" name="Int. J. Syst. Evol. Microbiol.">
        <title>Complete genome sequence of Corynebacterium casei LMG S-19264T (=DSM 44701T), isolated from a smear-ripened cheese.</title>
        <authorList>
            <consortium name="US DOE Joint Genome Institute (JGI-PGF)"/>
            <person name="Walter F."/>
            <person name="Albersmeier A."/>
            <person name="Kalinowski J."/>
            <person name="Ruckert C."/>
        </authorList>
    </citation>
    <scope>NUCLEOTIDE SEQUENCE</scope>
    <source>
        <strain evidence="6">JCM 4646</strain>
    </source>
</reference>
<dbReference type="InterPro" id="IPR007627">
    <property type="entry name" value="RNA_pol_sigma70_r2"/>
</dbReference>
<dbReference type="InterPro" id="IPR013325">
    <property type="entry name" value="RNA_pol_sigma_r2"/>
</dbReference>
<evidence type="ECO:0000313" key="7">
    <source>
        <dbReference type="Proteomes" id="UP000617734"/>
    </source>
</evidence>
<feature type="transmembrane region" description="Helical" evidence="3">
    <location>
        <begin position="341"/>
        <end position="362"/>
    </location>
</feature>
<dbReference type="CDD" id="cd05379">
    <property type="entry name" value="CAP_bacterial"/>
    <property type="match status" value="1"/>
</dbReference>
<dbReference type="GO" id="GO:0016987">
    <property type="term" value="F:sigma factor activity"/>
    <property type="evidence" value="ECO:0007669"/>
    <property type="project" value="UniProtKB-KW"/>
</dbReference>
<dbReference type="Proteomes" id="UP000617734">
    <property type="component" value="Unassembled WGS sequence"/>
</dbReference>
<feature type="domain" description="SCP" evidence="4">
    <location>
        <begin position="424"/>
        <end position="536"/>
    </location>
</feature>
<evidence type="ECO:0000259" key="5">
    <source>
        <dbReference type="Pfam" id="PF04542"/>
    </source>
</evidence>
<keyword evidence="3" id="KW-1133">Transmembrane helix</keyword>
<dbReference type="Pfam" id="PF04542">
    <property type="entry name" value="Sigma70_r2"/>
    <property type="match status" value="1"/>
</dbReference>
<dbReference type="InterPro" id="IPR000838">
    <property type="entry name" value="RNA_pol_sigma70_ECF_CS"/>
</dbReference>
<evidence type="ECO:0000256" key="1">
    <source>
        <dbReference type="RuleBase" id="RU000716"/>
    </source>
</evidence>
<evidence type="ECO:0000313" key="6">
    <source>
        <dbReference type="EMBL" id="GHH61332.1"/>
    </source>
</evidence>
<evidence type="ECO:0000256" key="3">
    <source>
        <dbReference type="SAM" id="Phobius"/>
    </source>
</evidence>
<feature type="region of interest" description="Disordered" evidence="2">
    <location>
        <begin position="269"/>
        <end position="339"/>
    </location>
</feature>
<dbReference type="PANTHER" id="PTHR31157">
    <property type="entry name" value="SCP DOMAIN-CONTAINING PROTEIN"/>
    <property type="match status" value="1"/>
</dbReference>